<evidence type="ECO:0000313" key="3">
    <source>
        <dbReference type="Proteomes" id="UP000076625"/>
    </source>
</evidence>
<feature type="region of interest" description="Disordered" evidence="1">
    <location>
        <begin position="1"/>
        <end position="32"/>
    </location>
</feature>
<evidence type="ECO:0000256" key="1">
    <source>
        <dbReference type="SAM" id="MobiDB-lite"/>
    </source>
</evidence>
<dbReference type="Proteomes" id="UP000076625">
    <property type="component" value="Unassembled WGS sequence"/>
</dbReference>
<protein>
    <submittedName>
        <fullName evidence="2">Uncharacterized protein</fullName>
    </submittedName>
</protein>
<sequence length="179" mass="18915">MAFGATTAMARGSDDDNVARNNDGSAVAQDKSIAIEDSFKATAKNSFNQDNDQYTKTDVDVDVTVKDSFNTDNSKHMTSNSWSLSKKVVNISKAEISSDQKGHAGDVTIGSGGSRDHGYGGYGRKGKKDDCGCELPTVRTGNNDIGSASFNGIGQFSQNTGLASMAQQSVNVQANLRMN</sequence>
<accession>A0A165F8S4</accession>
<comment type="caution">
    <text evidence="2">The sequence shown here is derived from an EMBL/GenBank/DDBJ whole genome shotgun (WGS) entry which is preliminary data.</text>
</comment>
<evidence type="ECO:0000313" key="2">
    <source>
        <dbReference type="EMBL" id="KZE32479.1"/>
    </source>
</evidence>
<dbReference type="AlphaFoldDB" id="A0A165F8S4"/>
<name>A0A165F8S4_9NEIS</name>
<dbReference type="EMBL" id="LQQU01000021">
    <property type="protein sequence ID" value="KZE32479.1"/>
    <property type="molecule type" value="Genomic_DNA"/>
</dbReference>
<proteinExistence type="predicted"/>
<reference evidence="3" key="1">
    <citation type="submission" date="2016-01" db="EMBL/GenBank/DDBJ databases">
        <title>Draft genome of Chromobacterium sp. F49.</title>
        <authorList>
            <person name="Hong K.W."/>
        </authorList>
    </citation>
    <scope>NUCLEOTIDE SEQUENCE [LARGE SCALE GENOMIC DNA]</scope>
    <source>
        <strain evidence="3">CN10</strain>
    </source>
</reference>
<feature type="region of interest" description="Disordered" evidence="1">
    <location>
        <begin position="95"/>
        <end position="126"/>
    </location>
</feature>
<gene>
    <name evidence="2" type="ORF">AVW16_11485</name>
</gene>
<keyword evidence="3" id="KW-1185">Reference proteome</keyword>
<organism evidence="2 3">
    <name type="scientific">Crenobacter luteus</name>
    <dbReference type="NCBI Taxonomy" id="1452487"/>
    <lineage>
        <taxon>Bacteria</taxon>
        <taxon>Pseudomonadati</taxon>
        <taxon>Pseudomonadota</taxon>
        <taxon>Betaproteobacteria</taxon>
        <taxon>Neisseriales</taxon>
        <taxon>Neisseriaceae</taxon>
        <taxon>Crenobacter</taxon>
    </lineage>
</organism>